<dbReference type="EMBL" id="NGLE02000001">
    <property type="protein sequence ID" value="MEI5994707.1"/>
    <property type="molecule type" value="Genomic_DNA"/>
</dbReference>
<sequence length="86" mass="10050">MAFVTTDDFYGMYTAYETKEHLQSKELIGKDGDYYRWEPNKRGVSSNEDNDIFYESIVKIVDSELEIALTRSSVEKWMFALSFIDA</sequence>
<reference evidence="2" key="1">
    <citation type="submission" date="2017-05" db="EMBL/GenBank/DDBJ databases">
        <title>The Genome Sequence of Enterococcus sp. 4G2_DIV0659.</title>
        <authorList>
            <consortium name="The Broad Institute Genomics Platform"/>
            <consortium name="The Broad Institute Genomic Center for Infectious Diseases"/>
            <person name="Earl A."/>
            <person name="Manson A."/>
            <person name="Schwartman J."/>
            <person name="Gilmore M."/>
            <person name="Abouelleil A."/>
            <person name="Cao P."/>
            <person name="Chapman S."/>
            <person name="Cusick C."/>
            <person name="Shea T."/>
            <person name="Young S."/>
            <person name="Neafsey D."/>
            <person name="Nusbaum C."/>
            <person name="Birren B."/>
        </authorList>
    </citation>
    <scope>NUCLEOTIDE SEQUENCE [LARGE SCALE GENOMIC DNA]</scope>
    <source>
        <strain evidence="2">4G2_DIV0659</strain>
    </source>
</reference>
<comment type="caution">
    <text evidence="2">The sequence shown here is derived from an EMBL/GenBank/DDBJ whole genome shotgun (WGS) entry which is preliminary data.</text>
</comment>
<proteinExistence type="predicted"/>
<dbReference type="Proteomes" id="UP000195139">
    <property type="component" value="Unassembled WGS sequence"/>
</dbReference>
<organism evidence="2">
    <name type="scientific">Candidatus Enterococcus mansonii</name>
    <dbReference type="NCBI Taxonomy" id="1834181"/>
    <lineage>
        <taxon>Bacteria</taxon>
        <taxon>Bacillati</taxon>
        <taxon>Bacillota</taxon>
        <taxon>Bacilli</taxon>
        <taxon>Lactobacillales</taxon>
        <taxon>Enterococcaceae</taxon>
        <taxon>Enterococcus</taxon>
    </lineage>
</organism>
<reference evidence="1 3" key="2">
    <citation type="submission" date="2018-07" db="EMBL/GenBank/DDBJ databases">
        <title>The Genome Sequence of Enterococcus sp. DIV0659b.</title>
        <authorList>
            <consortium name="The Broad Institute Genomics Platform"/>
            <consortium name="The Broad Institute Genomic Center for Infectious Diseases"/>
            <person name="Earl A."/>
            <person name="Manson A."/>
            <person name="Schwartman J."/>
            <person name="Gilmore M."/>
            <person name="Abouelleil A."/>
            <person name="Cao P."/>
            <person name="Chapman S."/>
            <person name="Cusick C."/>
            <person name="Shea T."/>
            <person name="Young S."/>
            <person name="Neafsey D."/>
            <person name="Nusbaum C."/>
            <person name="Birren B."/>
        </authorList>
    </citation>
    <scope>NUCLEOTIDE SEQUENCE [LARGE SCALE GENOMIC DNA]</scope>
    <source>
        <strain evidence="1 3">4G2_DIV0659</strain>
    </source>
</reference>
<gene>
    <name evidence="2" type="ORF">A5880_000195</name>
    <name evidence="1" type="ORF">A5880_002293</name>
</gene>
<dbReference type="OrthoDB" id="1045962at2"/>
<accession>A0A242CH23</accession>
<evidence type="ECO:0000313" key="3">
    <source>
        <dbReference type="Proteomes" id="UP000195139"/>
    </source>
</evidence>
<name>A0A242CH23_9ENTE</name>
<dbReference type="AlphaFoldDB" id="A0A242CH23"/>
<keyword evidence="3" id="KW-1185">Reference proteome</keyword>
<evidence type="ECO:0000313" key="2">
    <source>
        <dbReference type="EMBL" id="OTO09516.1"/>
    </source>
</evidence>
<evidence type="ECO:0000313" key="1">
    <source>
        <dbReference type="EMBL" id="MEI5994707.1"/>
    </source>
</evidence>
<dbReference type="EMBL" id="NGLE01000001">
    <property type="protein sequence ID" value="OTO09516.1"/>
    <property type="molecule type" value="Genomic_DNA"/>
</dbReference>
<protein>
    <submittedName>
        <fullName evidence="2">Uncharacterized protein</fullName>
    </submittedName>
</protein>
<dbReference type="RefSeq" id="WP_086329166.1">
    <property type="nucleotide sequence ID" value="NZ_NGLE02000001.1"/>
</dbReference>